<dbReference type="Gene3D" id="2.30.30.190">
    <property type="entry name" value="CAP Gly-rich-like domain"/>
    <property type="match status" value="1"/>
</dbReference>
<evidence type="ECO:0000256" key="1">
    <source>
        <dbReference type="ARBA" id="ARBA00022723"/>
    </source>
</evidence>
<dbReference type="InterPro" id="IPR000938">
    <property type="entry name" value="CAP-Gly_domain"/>
</dbReference>
<feature type="region of interest" description="Disordered" evidence="6">
    <location>
        <begin position="511"/>
        <end position="558"/>
    </location>
</feature>
<feature type="compositionally biased region" description="Basic and acidic residues" evidence="6">
    <location>
        <begin position="386"/>
        <end position="396"/>
    </location>
</feature>
<protein>
    <submittedName>
        <fullName evidence="9">150 kDa isoform (150 kDa dynein-associated polypeptide) (DAP-150) (DP-150) (p150-glued)</fullName>
    </submittedName>
</protein>
<evidence type="ECO:0000313" key="9">
    <source>
        <dbReference type="EMBL" id="CAK9115448.1"/>
    </source>
</evidence>
<dbReference type="InterPro" id="IPR036859">
    <property type="entry name" value="CAP-Gly_dom_sf"/>
</dbReference>
<feature type="domain" description="CAP-Gly" evidence="7">
    <location>
        <begin position="330"/>
        <end position="372"/>
    </location>
</feature>
<evidence type="ECO:0000256" key="3">
    <source>
        <dbReference type="ARBA" id="ARBA00022771"/>
    </source>
</evidence>
<dbReference type="InterPro" id="IPR026319">
    <property type="entry name" value="ZC2HC1A/B-like"/>
</dbReference>
<dbReference type="PROSITE" id="PS50245">
    <property type="entry name" value="CAP_GLY_2"/>
    <property type="match status" value="1"/>
</dbReference>
<keyword evidence="1" id="KW-0479">Metal-binding</keyword>
<reference evidence="9 10" key="1">
    <citation type="submission" date="2024-02" db="EMBL/GenBank/DDBJ databases">
        <authorList>
            <person name="Chen Y."/>
            <person name="Shah S."/>
            <person name="Dougan E. K."/>
            <person name="Thang M."/>
            <person name="Chan C."/>
        </authorList>
    </citation>
    <scope>NUCLEOTIDE SEQUENCE [LARGE SCALE GENOMIC DNA]</scope>
</reference>
<evidence type="ECO:0000256" key="2">
    <source>
        <dbReference type="ARBA" id="ARBA00022737"/>
    </source>
</evidence>
<organism evidence="9 10">
    <name type="scientific">Durusdinium trenchii</name>
    <dbReference type="NCBI Taxonomy" id="1381693"/>
    <lineage>
        <taxon>Eukaryota</taxon>
        <taxon>Sar</taxon>
        <taxon>Alveolata</taxon>
        <taxon>Dinophyceae</taxon>
        <taxon>Suessiales</taxon>
        <taxon>Symbiodiniaceae</taxon>
        <taxon>Durusdinium</taxon>
    </lineage>
</organism>
<dbReference type="PANTHER" id="PTHR13555">
    <property type="entry name" value="C2H2 ZINC FINGER CGI-62-RELATED"/>
    <property type="match status" value="1"/>
</dbReference>
<feature type="domain" description="C2HC/C3H-type" evidence="8">
    <location>
        <begin position="5"/>
        <end position="34"/>
    </location>
</feature>
<sequence>MPPPQPLLCDLCGQKFFKRSLPIHRKQCEKKFAAAFSECKKCLRKVSNDEYEQHVSECKVVRTVRVAKPKVVKERPVKPAKKAKDCEGEDSSESESSSDEEDYREECGFCNRKFNPDRIAKHESVCATNSERKKRKRFKSSSEQRLKGTDFEKYIDPKARRQVDKPQSVWRNDHERLQGMVEQSRLVKAFKEAGVPLSELPRPGTDLTKLLSDGANGKAGAKPEEAPVPQGMKRCQHCTRTFSLEAAAKHIPKCKTTINKPKKLVRKSKPVLEKPKENHTEVIKSIIKRVLLMKNKKNDFFETKEASMFSDGEVVTTQDGRKGTVRYVGRVSQLFPGYWVGLELEEPKGNNDGSVEGSMYFKCPAQHGLFMRPSKIKKFIAIEAPPPKKEKTEEVTKSSSAKGEDIAPATPETDGIAPQGDSNTNRKANKAEDKAANPNRGMVQKLREEVRKNSPRNVKPAPAQKPNQEDAMPTQRKVTAAEKKANAAAAAKQKRLDKDVKLLEALHGTMSKGERGFGSREEVGFGKKLGSSAGTGQKLNAAAASKPGPTAKRPDRAARAAFFEKRFAQQQATTAKTEE</sequence>
<name>A0ABP0SSW2_9DINO</name>
<evidence type="ECO:0000256" key="5">
    <source>
        <dbReference type="PROSITE-ProRule" id="PRU01371"/>
    </source>
</evidence>
<dbReference type="Proteomes" id="UP001642464">
    <property type="component" value="Unassembled WGS sequence"/>
</dbReference>
<dbReference type="PANTHER" id="PTHR13555:SF5">
    <property type="entry name" value="ZINC-FINGER OF A C2HC-TYPE"/>
    <property type="match status" value="1"/>
</dbReference>
<dbReference type="EMBL" id="CAXAMM010044634">
    <property type="protein sequence ID" value="CAK9115448.1"/>
    <property type="molecule type" value="Genomic_DNA"/>
</dbReference>
<comment type="caution">
    <text evidence="9">The sequence shown here is derived from an EMBL/GenBank/DDBJ whole genome shotgun (WGS) entry which is preliminary data.</text>
</comment>
<keyword evidence="2" id="KW-0677">Repeat</keyword>
<dbReference type="Pfam" id="PF13913">
    <property type="entry name" value="zf-C2HC_2"/>
    <property type="match status" value="3"/>
</dbReference>
<dbReference type="SUPFAM" id="SSF74924">
    <property type="entry name" value="Cap-Gly domain"/>
    <property type="match status" value="1"/>
</dbReference>
<dbReference type="SMART" id="SM01052">
    <property type="entry name" value="CAP_GLY"/>
    <property type="match status" value="1"/>
</dbReference>
<accession>A0ABP0SSW2</accession>
<feature type="region of interest" description="Disordered" evidence="6">
    <location>
        <begin position="382"/>
        <end position="497"/>
    </location>
</feature>
<feature type="compositionally biased region" description="Basic and acidic residues" evidence="6">
    <location>
        <begin position="512"/>
        <end position="525"/>
    </location>
</feature>
<feature type="domain" description="C2HC/C3H-type" evidence="8">
    <location>
        <begin position="103"/>
        <end position="132"/>
    </location>
</feature>
<evidence type="ECO:0000259" key="7">
    <source>
        <dbReference type="PROSITE" id="PS50245"/>
    </source>
</evidence>
<evidence type="ECO:0000313" key="10">
    <source>
        <dbReference type="Proteomes" id="UP001642464"/>
    </source>
</evidence>
<feature type="compositionally biased region" description="Acidic residues" evidence="6">
    <location>
        <begin position="87"/>
        <end position="103"/>
    </location>
</feature>
<dbReference type="Pfam" id="PF01302">
    <property type="entry name" value="CAP_GLY"/>
    <property type="match status" value="1"/>
</dbReference>
<keyword evidence="4" id="KW-0862">Zinc</keyword>
<gene>
    <name evidence="9" type="ORF">SCF082_LOCUS53434</name>
</gene>
<dbReference type="PROSITE" id="PS52027">
    <property type="entry name" value="ZF_C2HC_C3H"/>
    <property type="match status" value="2"/>
</dbReference>
<feature type="compositionally biased region" description="Basic and acidic residues" evidence="6">
    <location>
        <begin position="75"/>
        <end position="86"/>
    </location>
</feature>
<evidence type="ECO:0000256" key="6">
    <source>
        <dbReference type="SAM" id="MobiDB-lite"/>
    </source>
</evidence>
<keyword evidence="3 5" id="KW-0863">Zinc-finger</keyword>
<keyword evidence="10" id="KW-1185">Reference proteome</keyword>
<dbReference type="PROSITE" id="PS00845">
    <property type="entry name" value="CAP_GLY_1"/>
    <property type="match status" value="1"/>
</dbReference>
<evidence type="ECO:0000256" key="4">
    <source>
        <dbReference type="ARBA" id="ARBA00022833"/>
    </source>
</evidence>
<evidence type="ECO:0000259" key="8">
    <source>
        <dbReference type="PROSITE" id="PS52027"/>
    </source>
</evidence>
<dbReference type="InterPro" id="IPR049899">
    <property type="entry name" value="Znf_C2HC_C3H"/>
</dbReference>
<proteinExistence type="predicted"/>
<feature type="region of interest" description="Disordered" evidence="6">
    <location>
        <begin position="75"/>
        <end position="103"/>
    </location>
</feature>
<dbReference type="Gene3D" id="3.30.160.60">
    <property type="entry name" value="Classic Zinc Finger"/>
    <property type="match status" value="1"/>
</dbReference>